<feature type="domain" description="Lytic transglycosylase superhelical linker" evidence="5">
    <location>
        <begin position="399"/>
        <end position="453"/>
    </location>
</feature>
<comment type="similarity">
    <text evidence="1">Belongs to the transglycosylase Slt family.</text>
</comment>
<feature type="domain" description="Transglycosylase SLT" evidence="4">
    <location>
        <begin position="479"/>
        <end position="580"/>
    </location>
</feature>
<dbReference type="InterPro" id="IPR008939">
    <property type="entry name" value="Lytic_TGlycosylase_superhlx_U"/>
</dbReference>
<dbReference type="InterPro" id="IPR023346">
    <property type="entry name" value="Lysozyme-like_dom_sf"/>
</dbReference>
<dbReference type="InterPro" id="IPR008258">
    <property type="entry name" value="Transglycosylase_SLT_dom_1"/>
</dbReference>
<evidence type="ECO:0000313" key="6">
    <source>
        <dbReference type="EMBL" id="SPS04821.1"/>
    </source>
</evidence>
<dbReference type="AlphaFoldDB" id="A0A2X0SBL4"/>
<accession>A0A2X0SBL4</accession>
<name>A0A2X0SBL4_9PROT</name>
<dbReference type="SUPFAM" id="SSF48435">
    <property type="entry name" value="Bacterial muramidases"/>
    <property type="match status" value="1"/>
</dbReference>
<dbReference type="Gene3D" id="1.25.20.10">
    <property type="entry name" value="Bacterial muramidases"/>
    <property type="match status" value="1"/>
</dbReference>
<evidence type="ECO:0000259" key="4">
    <source>
        <dbReference type="Pfam" id="PF01464"/>
    </source>
</evidence>
<evidence type="ECO:0000256" key="1">
    <source>
        <dbReference type="ARBA" id="ARBA00007734"/>
    </source>
</evidence>
<dbReference type="Pfam" id="PF01464">
    <property type="entry name" value="SLT"/>
    <property type="match status" value="1"/>
</dbReference>
<dbReference type="SUPFAM" id="SSF53955">
    <property type="entry name" value="Lysozyme-like"/>
    <property type="match status" value="1"/>
</dbReference>
<dbReference type="Pfam" id="PF14718">
    <property type="entry name" value="SLT_L"/>
    <property type="match status" value="1"/>
</dbReference>
<evidence type="ECO:0000256" key="2">
    <source>
        <dbReference type="ARBA" id="ARBA00022729"/>
    </source>
</evidence>
<feature type="signal peptide" evidence="3">
    <location>
        <begin position="1"/>
        <end position="18"/>
    </location>
</feature>
<keyword evidence="2 3" id="KW-0732">Signal</keyword>
<sequence>MRFPALLVLITMLNPALAATNQDADFIAARDAFRAGDSAKLDRMATKLKHSPLEPYVAYYQLRIQLETVPTRAIQEFLARPDDTPLINRLRAEWLRLLGKRQQWDAFSAQFPRLVGEETDLTCYALRSRQSLQAEQVLHEARKLWTSNNADLPENCAPLLDAAIASGIISETDIWLRLRHALEEGNLTLAKRLSGKLPANRALSSSDLDSAATDPIAYLGAAPLDNAPEAQRFVALFALQRLAKQSPQLAYLQWESKAAYFTKEEQGYFYGWLAYEAARKRDARALEWYQAAGSTPLSPQQLAWRTRTSLLAQNWREVQLSIDAMTPQQQREGVWRYWKARALKAQGNLATANELFSQLSSEHNFYGQLASEEIGTDTRAAIPTGYQPGKTEINEMLTRPAIQRTLALYRMDLRTDAFREWAWASRKLDDKQLLVAAEIARRNGMYDYAINTADRTTQVHDFNLRYLAPYRETLQDHIRHNELDEAWVYGLIRQESRFAYQAKSPVGATGLMQIMPATAKWIAQKIGIKSFRQSLANQLDTHFRLGTYYMKTVLSSFDNNPLLASAAYNAGPSRASKWRGDTLLEGAVYAENIPFDETRNYVKKVMSNTMYYSQLFGHPPSTLKQRLGVIAAKTTVVNAQTLSDER</sequence>
<dbReference type="GO" id="GO:0004553">
    <property type="term" value="F:hydrolase activity, hydrolyzing O-glycosyl compounds"/>
    <property type="evidence" value="ECO:0007669"/>
    <property type="project" value="InterPro"/>
</dbReference>
<organism evidence="6">
    <name type="scientific">Candidatus Nitrotoga fabula</name>
    <dbReference type="NCBI Taxonomy" id="2182327"/>
    <lineage>
        <taxon>Bacteria</taxon>
        <taxon>Pseudomonadati</taxon>
        <taxon>Pseudomonadota</taxon>
        <taxon>Betaproteobacteria</taxon>
        <taxon>Nitrosomonadales</taxon>
        <taxon>Gallionellaceae</taxon>
        <taxon>Candidatus Nitrotoga</taxon>
    </lineage>
</organism>
<evidence type="ECO:0000256" key="3">
    <source>
        <dbReference type="SAM" id="SignalP"/>
    </source>
</evidence>
<proteinExistence type="inferred from homology"/>
<dbReference type="EMBL" id="LS423452">
    <property type="protein sequence ID" value="SPS04821.1"/>
    <property type="molecule type" value="Genomic_DNA"/>
</dbReference>
<dbReference type="GO" id="GO:0042597">
    <property type="term" value="C:periplasmic space"/>
    <property type="evidence" value="ECO:0007669"/>
    <property type="project" value="InterPro"/>
</dbReference>
<dbReference type="PANTHER" id="PTHR37423">
    <property type="entry name" value="SOLUBLE LYTIC MUREIN TRANSGLYCOSYLASE-RELATED"/>
    <property type="match status" value="1"/>
</dbReference>
<dbReference type="InterPro" id="IPR012289">
    <property type="entry name" value="Lytic_TGlycosylase_superhlx_L"/>
</dbReference>
<reference evidence="6" key="1">
    <citation type="submission" date="2018-05" db="EMBL/GenBank/DDBJ databases">
        <authorList>
            <person name="Lanie J.A."/>
            <person name="Ng W.-L."/>
            <person name="Kazmierczak K.M."/>
            <person name="Andrzejewski T.M."/>
            <person name="Davidsen T.M."/>
            <person name="Wayne K.J."/>
            <person name="Tettelin H."/>
            <person name="Glass J.I."/>
            <person name="Rusch D."/>
            <person name="Podicherti R."/>
            <person name="Tsui H.-C.T."/>
            <person name="Winkler M.E."/>
        </authorList>
    </citation>
    <scope>NUCLEOTIDE SEQUENCE</scope>
    <source>
        <strain evidence="6">KNB</strain>
    </source>
</reference>
<dbReference type="PANTHER" id="PTHR37423:SF5">
    <property type="entry name" value="SOLUBLE LYTIC MUREIN TRANSGLYCOSYLASE"/>
    <property type="match status" value="1"/>
</dbReference>
<dbReference type="InterPro" id="IPR037061">
    <property type="entry name" value="Lytic_TGlycoase_superhlx_L_sf"/>
</dbReference>
<dbReference type="Gene3D" id="1.10.1240.20">
    <property type="entry name" value="Lytic transglycosylase, superhelical linker domain"/>
    <property type="match status" value="1"/>
</dbReference>
<evidence type="ECO:0000259" key="5">
    <source>
        <dbReference type="Pfam" id="PF14718"/>
    </source>
</evidence>
<dbReference type="Gene3D" id="1.10.530.10">
    <property type="match status" value="1"/>
</dbReference>
<gene>
    <name evidence="6" type="ORF">NITFAB_0410</name>
</gene>
<feature type="chain" id="PRO_5016073895" evidence="3">
    <location>
        <begin position="19"/>
        <end position="646"/>
    </location>
</feature>
<protein>
    <submittedName>
        <fullName evidence="6">Lytic transglycosylase catalytic</fullName>
    </submittedName>
</protein>
<dbReference type="CDD" id="cd13401">
    <property type="entry name" value="Slt70-like"/>
    <property type="match status" value="1"/>
</dbReference>